<protein>
    <submittedName>
        <fullName evidence="1">Uncharacterized protein</fullName>
    </submittedName>
</protein>
<keyword evidence="2" id="KW-1185">Reference proteome</keyword>
<sequence length="50" mass="5750">MSHDRCVNCRGEAEERYELLLRSTKHESVPLCDECREAIEAETGESLTPR</sequence>
<organism evidence="1 2">
    <name type="scientific">Salinirubellus salinus</name>
    <dbReference type="NCBI Taxonomy" id="1364945"/>
    <lineage>
        <taxon>Archaea</taxon>
        <taxon>Methanobacteriati</taxon>
        <taxon>Methanobacteriota</taxon>
        <taxon>Stenosarchaea group</taxon>
        <taxon>Halobacteria</taxon>
        <taxon>Halobacteriales</taxon>
        <taxon>Natronomonadaceae</taxon>
        <taxon>Salinirubellus</taxon>
    </lineage>
</organism>
<dbReference type="RefSeq" id="WP_260593367.1">
    <property type="nucleotide sequence ID" value="NZ_CP104003.1"/>
</dbReference>
<evidence type="ECO:0000313" key="1">
    <source>
        <dbReference type="EMBL" id="UWM54347.1"/>
    </source>
</evidence>
<dbReference type="AlphaFoldDB" id="A0A9E7UAS3"/>
<name>A0A9E7UAS3_9EURY</name>
<accession>A0A9E7UAS3</accession>
<dbReference type="EMBL" id="CP104003">
    <property type="protein sequence ID" value="UWM54347.1"/>
    <property type="molecule type" value="Genomic_DNA"/>
</dbReference>
<dbReference type="GeneID" id="74944715"/>
<evidence type="ECO:0000313" key="2">
    <source>
        <dbReference type="Proteomes" id="UP001057580"/>
    </source>
</evidence>
<proteinExistence type="predicted"/>
<gene>
    <name evidence="1" type="ORF">N0B31_19795</name>
</gene>
<dbReference type="KEGG" id="ssai:N0B31_19795"/>
<reference evidence="1" key="1">
    <citation type="submission" date="2022-09" db="EMBL/GenBank/DDBJ databases">
        <title>Diverse halophilic archaea isolated from saline environments.</title>
        <authorList>
            <person name="Cui H.-L."/>
        </authorList>
    </citation>
    <scope>NUCLEOTIDE SEQUENCE</scope>
    <source>
        <strain evidence="1">ZS-35-S2</strain>
    </source>
</reference>
<dbReference type="Proteomes" id="UP001057580">
    <property type="component" value="Chromosome"/>
</dbReference>